<accession>U6REI6</accession>
<dbReference type="PROSITE" id="PS51257">
    <property type="entry name" value="PROKAR_LIPOPROTEIN"/>
    <property type="match status" value="1"/>
</dbReference>
<evidence type="ECO:0000256" key="3">
    <source>
        <dbReference type="ARBA" id="ARBA00022729"/>
    </source>
</evidence>
<evidence type="ECO:0000313" key="8">
    <source>
        <dbReference type="EMBL" id="EOA53608.1"/>
    </source>
</evidence>
<protein>
    <recommendedName>
        <fullName evidence="7">RagB/SusD domain-containing protein</fullName>
    </recommendedName>
</protein>
<dbReference type="Gene3D" id="1.10.3780.10">
    <property type="entry name" value="SusD-like"/>
    <property type="match status" value="1"/>
</dbReference>
<dbReference type="STRING" id="1121098.HMPREF1534_02828"/>
<dbReference type="eggNOG" id="COG3637">
    <property type="taxonomic scope" value="Bacteria"/>
</dbReference>
<evidence type="ECO:0000259" key="7">
    <source>
        <dbReference type="Pfam" id="PF07980"/>
    </source>
</evidence>
<dbReference type="PATRIC" id="fig|1121098.3.peg.2868"/>
<dbReference type="GeneID" id="60061278"/>
<dbReference type="AlphaFoldDB" id="U6REI6"/>
<evidence type="ECO:0000256" key="6">
    <source>
        <dbReference type="SAM" id="SignalP"/>
    </source>
</evidence>
<dbReference type="InterPro" id="IPR011990">
    <property type="entry name" value="TPR-like_helical_dom_sf"/>
</dbReference>
<keyword evidence="4" id="KW-0472">Membrane</keyword>
<feature type="chain" id="PRO_5004678143" description="RagB/SusD domain-containing protein" evidence="6">
    <location>
        <begin position="27"/>
        <end position="551"/>
    </location>
</feature>
<dbReference type="GO" id="GO:0009279">
    <property type="term" value="C:cell outer membrane"/>
    <property type="evidence" value="ECO:0007669"/>
    <property type="project" value="UniProtKB-SubCell"/>
</dbReference>
<organism evidence="8 9">
    <name type="scientific">Phocaeicola massiliensis B84634 = Timone 84634 = DSM 17679 = JCM 13223</name>
    <dbReference type="NCBI Taxonomy" id="1121098"/>
    <lineage>
        <taxon>Bacteria</taxon>
        <taxon>Pseudomonadati</taxon>
        <taxon>Bacteroidota</taxon>
        <taxon>Bacteroidia</taxon>
        <taxon>Bacteroidales</taxon>
        <taxon>Bacteroidaceae</taxon>
        <taxon>Phocaeicola</taxon>
    </lineage>
</organism>
<dbReference type="NCBIfam" id="NF033071">
    <property type="entry name" value="SusD"/>
    <property type="match status" value="1"/>
</dbReference>
<dbReference type="OrthoDB" id="5694214at2"/>
<evidence type="ECO:0000256" key="5">
    <source>
        <dbReference type="ARBA" id="ARBA00023237"/>
    </source>
</evidence>
<feature type="domain" description="RagB/SusD" evidence="7">
    <location>
        <begin position="408"/>
        <end position="551"/>
    </location>
</feature>
<evidence type="ECO:0000256" key="2">
    <source>
        <dbReference type="ARBA" id="ARBA00006275"/>
    </source>
</evidence>
<keyword evidence="9" id="KW-1185">Reference proteome</keyword>
<dbReference type="CDD" id="cd08977">
    <property type="entry name" value="SusD"/>
    <property type="match status" value="1"/>
</dbReference>
<dbReference type="InterPro" id="IPR012944">
    <property type="entry name" value="SusD_RagB_dom"/>
</dbReference>
<dbReference type="Pfam" id="PF07980">
    <property type="entry name" value="SusD_RagB"/>
    <property type="match status" value="1"/>
</dbReference>
<evidence type="ECO:0000256" key="4">
    <source>
        <dbReference type="ARBA" id="ARBA00023136"/>
    </source>
</evidence>
<comment type="caution">
    <text evidence="8">The sequence shown here is derived from an EMBL/GenBank/DDBJ whole genome shotgun (WGS) entry which is preliminary data.</text>
</comment>
<dbReference type="EMBL" id="AQHY01000031">
    <property type="protein sequence ID" value="EOA53608.1"/>
    <property type="molecule type" value="Genomic_DNA"/>
</dbReference>
<name>U6REI6_9BACT</name>
<dbReference type="Gene3D" id="1.25.40.10">
    <property type="entry name" value="Tetratricopeptide repeat domain"/>
    <property type="match status" value="1"/>
</dbReference>
<sequence length="551" mass="62686">MKTRYFKKIFASALMVTAILGTSSCINDLDISPIDPQYAPSFDQNDVFVKEYALLGLTGQKGPAGSADLDGQDEGESGFYRTIFNCNELPSDECIWAWQTDTDIPQLTNISWNSSSIRTEWTYVRLGYNITQLNFFLDQTEGKDDEETMRQRSEVRFLRALHYFYFLDLFGKAPFKEHFNNELPVEKKGSDLYDYIQNELSQCESAMYEPRQAPFGRADKAANWLLRARLYLNAEVYTGKADYANARDYADKVINSSYKLCPEYRLLFMADNDENAQAMQEIILPIRQDGIKTRNYGGSTYLVNGTRTAGMPRMGTTNGWSCIFSRAALVKKFFPDLSQVPMLPGDIEVPAAGEINTDEKIDAFDAQYGTRTIDMIKAAGDDRAMFYSGIGGGIRKIETDVISGFKDGLSIVKWQNIRSDGQPTHHTEYPDTDIPLMRLSEAYLTRAEAKFRLGEDATEDINTLRRRANCTRLVQTVTEKEIIDEWAREFYLEGRRRSDLIRFDMFTSNKYLWDWKGGAATGTSVSSFYNVYPIPASDMNNNPNMSQNTGY</sequence>
<reference evidence="8 9" key="1">
    <citation type="submission" date="2013-04" db="EMBL/GenBank/DDBJ databases">
        <title>The Genome Sequence of Bacteroides massiliensis DSM 17679.</title>
        <authorList>
            <consortium name="The Broad Institute Genomics Platform"/>
            <person name="Earl A."/>
            <person name="Ward D."/>
            <person name="Feldgarden M."/>
            <person name="Gevers D."/>
            <person name="Martens E."/>
            <person name="Fenner L."/>
            <person name="Roux V."/>
            <person name="Mallet M.N."/>
            <person name="Raoult D."/>
            <person name="Walker B."/>
            <person name="Young S."/>
            <person name="Zeng Q."/>
            <person name="Gargeya S."/>
            <person name="Fitzgerald M."/>
            <person name="Haas B."/>
            <person name="Abouelleil A."/>
            <person name="Allen A.W."/>
            <person name="Alvarado L."/>
            <person name="Arachchi H.M."/>
            <person name="Berlin A.M."/>
            <person name="Chapman S.B."/>
            <person name="Gainer-Dewar J."/>
            <person name="Goldberg J."/>
            <person name="Griggs A."/>
            <person name="Gujja S."/>
            <person name="Hansen M."/>
            <person name="Howarth C."/>
            <person name="Imamovic A."/>
            <person name="Ireland A."/>
            <person name="Larimer J."/>
            <person name="McCowan C."/>
            <person name="Murphy C."/>
            <person name="Pearson M."/>
            <person name="Poon T.W."/>
            <person name="Priest M."/>
            <person name="Roberts A."/>
            <person name="Saif S."/>
            <person name="Shea T."/>
            <person name="Sisk P."/>
            <person name="Sykes S."/>
            <person name="Wortman J."/>
            <person name="Nusbaum C."/>
            <person name="Birren B."/>
        </authorList>
    </citation>
    <scope>NUCLEOTIDE SEQUENCE [LARGE SCALE GENOMIC DNA]</scope>
    <source>
        <strain evidence="9">B84634 / Timone 84634 / DSM 17679 / JCM 13223</strain>
    </source>
</reference>
<comment type="similarity">
    <text evidence="2">Belongs to the SusD family.</text>
</comment>
<proteinExistence type="inferred from homology"/>
<comment type="subcellular location">
    <subcellularLocation>
        <location evidence="1">Cell outer membrane</location>
    </subcellularLocation>
</comment>
<feature type="signal peptide" evidence="6">
    <location>
        <begin position="1"/>
        <end position="26"/>
    </location>
</feature>
<dbReference type="SUPFAM" id="SSF48452">
    <property type="entry name" value="TPR-like"/>
    <property type="match status" value="1"/>
</dbReference>
<evidence type="ECO:0000313" key="9">
    <source>
        <dbReference type="Proteomes" id="UP000017831"/>
    </source>
</evidence>
<keyword evidence="3 6" id="KW-0732">Signal</keyword>
<dbReference type="RefSeq" id="WP_005942496.1">
    <property type="nucleotide sequence ID" value="NZ_KB890339.1"/>
</dbReference>
<dbReference type="Proteomes" id="UP000017831">
    <property type="component" value="Unassembled WGS sequence"/>
</dbReference>
<evidence type="ECO:0000256" key="1">
    <source>
        <dbReference type="ARBA" id="ARBA00004442"/>
    </source>
</evidence>
<dbReference type="Gene3D" id="1.25.40.390">
    <property type="match status" value="1"/>
</dbReference>
<dbReference type="HOGENOM" id="CLU_015553_1_2_10"/>
<keyword evidence="5" id="KW-0998">Cell outer membrane</keyword>
<gene>
    <name evidence="8" type="ORF">HMPREF1534_02828</name>
</gene>